<keyword evidence="1" id="KW-0805">Transcription regulation</keyword>
<evidence type="ECO:0000313" key="6">
    <source>
        <dbReference type="Proteomes" id="UP001231924"/>
    </source>
</evidence>
<keyword evidence="2" id="KW-0238">DNA-binding</keyword>
<dbReference type="InterPro" id="IPR000524">
    <property type="entry name" value="Tscrpt_reg_HTH_GntR"/>
</dbReference>
<dbReference type="InterPro" id="IPR036388">
    <property type="entry name" value="WH-like_DNA-bd_sf"/>
</dbReference>
<dbReference type="SUPFAM" id="SSF46785">
    <property type="entry name" value="Winged helix' DNA-binding domain"/>
    <property type="match status" value="1"/>
</dbReference>
<dbReference type="Pfam" id="PF00392">
    <property type="entry name" value="GntR"/>
    <property type="match status" value="1"/>
</dbReference>
<dbReference type="CDD" id="cd07377">
    <property type="entry name" value="WHTH_GntR"/>
    <property type="match status" value="1"/>
</dbReference>
<keyword evidence="3" id="KW-0804">Transcription</keyword>
<dbReference type="InterPro" id="IPR008920">
    <property type="entry name" value="TF_FadR/GntR_C"/>
</dbReference>
<protein>
    <submittedName>
        <fullName evidence="5">GntR family transcriptional regulator</fullName>
    </submittedName>
</protein>
<evidence type="ECO:0000256" key="3">
    <source>
        <dbReference type="ARBA" id="ARBA00023163"/>
    </source>
</evidence>
<dbReference type="InterPro" id="IPR036390">
    <property type="entry name" value="WH_DNA-bd_sf"/>
</dbReference>
<evidence type="ECO:0000259" key="4">
    <source>
        <dbReference type="PROSITE" id="PS50949"/>
    </source>
</evidence>
<dbReference type="PANTHER" id="PTHR43537">
    <property type="entry name" value="TRANSCRIPTIONAL REGULATOR, GNTR FAMILY"/>
    <property type="match status" value="1"/>
</dbReference>
<keyword evidence="6" id="KW-1185">Reference proteome</keyword>
<evidence type="ECO:0000313" key="5">
    <source>
        <dbReference type="EMBL" id="MDL5156104.1"/>
    </source>
</evidence>
<dbReference type="EMBL" id="JASVWF010000002">
    <property type="protein sequence ID" value="MDL5156104.1"/>
    <property type="molecule type" value="Genomic_DNA"/>
</dbReference>
<evidence type="ECO:0000256" key="1">
    <source>
        <dbReference type="ARBA" id="ARBA00023015"/>
    </source>
</evidence>
<dbReference type="PROSITE" id="PS50949">
    <property type="entry name" value="HTH_GNTR"/>
    <property type="match status" value="1"/>
</dbReference>
<reference evidence="5 6" key="1">
    <citation type="submission" date="2023-06" db="EMBL/GenBank/DDBJ databases">
        <title>Actinomycetospora Odt1-22.</title>
        <authorList>
            <person name="Supong K."/>
        </authorList>
    </citation>
    <scope>NUCLEOTIDE SEQUENCE [LARGE SCALE GENOMIC DNA]</scope>
    <source>
        <strain evidence="5 6">Odt1-22</strain>
    </source>
</reference>
<dbReference type="SMART" id="SM00895">
    <property type="entry name" value="FCD"/>
    <property type="match status" value="1"/>
</dbReference>
<gene>
    <name evidence="5" type="ORF">QRT03_09070</name>
</gene>
<dbReference type="InterPro" id="IPR011711">
    <property type="entry name" value="GntR_C"/>
</dbReference>
<comment type="caution">
    <text evidence="5">The sequence shown here is derived from an EMBL/GenBank/DDBJ whole genome shotgun (WGS) entry which is preliminary data.</text>
</comment>
<dbReference type="Pfam" id="PF07729">
    <property type="entry name" value="FCD"/>
    <property type="match status" value="1"/>
</dbReference>
<dbReference type="Gene3D" id="1.10.10.10">
    <property type="entry name" value="Winged helix-like DNA-binding domain superfamily/Winged helix DNA-binding domain"/>
    <property type="match status" value="1"/>
</dbReference>
<evidence type="ECO:0000256" key="2">
    <source>
        <dbReference type="ARBA" id="ARBA00023125"/>
    </source>
</evidence>
<dbReference type="RefSeq" id="WP_286052350.1">
    <property type="nucleotide sequence ID" value="NZ_JASVWF010000002.1"/>
</dbReference>
<dbReference type="SMART" id="SM00345">
    <property type="entry name" value="HTH_GNTR"/>
    <property type="match status" value="1"/>
</dbReference>
<dbReference type="Proteomes" id="UP001231924">
    <property type="component" value="Unassembled WGS sequence"/>
</dbReference>
<name>A0ABT7M7D5_9PSEU</name>
<organism evidence="5 6">
    <name type="scientific">Actinomycetospora termitidis</name>
    <dbReference type="NCBI Taxonomy" id="3053470"/>
    <lineage>
        <taxon>Bacteria</taxon>
        <taxon>Bacillati</taxon>
        <taxon>Actinomycetota</taxon>
        <taxon>Actinomycetes</taxon>
        <taxon>Pseudonocardiales</taxon>
        <taxon>Pseudonocardiaceae</taxon>
        <taxon>Actinomycetospora</taxon>
    </lineage>
</organism>
<accession>A0ABT7M7D5</accession>
<proteinExistence type="predicted"/>
<sequence length="218" mass="24883">MTATRVSSALRCATAVRTMILTGELLPGEKVRQEDLAGRLKMSRIPVREALSTLESEGVIVHRPNTGYTVARFSSEDLDEIYLMRRLLETEVVRTVDLAEVDVAEFEKLNAALTELSIDEQREEFDHANERFHFRLFEYSPMLRVREEIARLWRLSTFYRSVSWNGPGSQARVLAEHDRILEALRARDLGAVLSACDEHRSGTQDLVAGRVSRFRFTA</sequence>
<dbReference type="SUPFAM" id="SSF48008">
    <property type="entry name" value="GntR ligand-binding domain-like"/>
    <property type="match status" value="1"/>
</dbReference>
<dbReference type="Gene3D" id="1.20.120.530">
    <property type="entry name" value="GntR ligand-binding domain-like"/>
    <property type="match status" value="1"/>
</dbReference>
<feature type="domain" description="HTH gntR-type" evidence="4">
    <location>
        <begin position="6"/>
        <end position="73"/>
    </location>
</feature>
<dbReference type="PANTHER" id="PTHR43537:SF5">
    <property type="entry name" value="UXU OPERON TRANSCRIPTIONAL REGULATOR"/>
    <property type="match status" value="1"/>
</dbReference>